<dbReference type="Proteomes" id="UP001446871">
    <property type="component" value="Unassembled WGS sequence"/>
</dbReference>
<sequence length="314" mass="35142">MDHDPSGAQPAAGNDSPSTEISDTDILTSHNLSPQVQSIVQVLVDRKQDLSLTLENPRARFHHYHEFSLKPTDFNALRGSEQLYDLLLEYTWAYNYFPSLECFTVLLYFHGYIYFEAAVHLAITSSIRLQNALNVGASQSAIPAHFIDAKISNVGEQGERYFEKDGVQTKSVVNAHGGVSCWLPSAGVGFPLCWIQVGWYHPADIDKFKAAMIEQRGQPRITIFVTLAYNGPVPSTKDAISLDIVQAWVRRGVPVVRHDVRGVDVRSQDPSATIGLCLSDFEEDLPRQPVDLRYGDIVDAVEENIEFHQDLFRP</sequence>
<evidence type="ECO:0000256" key="1">
    <source>
        <dbReference type="SAM" id="MobiDB-lite"/>
    </source>
</evidence>
<accession>A0ABR1VAB0</accession>
<evidence type="ECO:0000313" key="2">
    <source>
        <dbReference type="EMBL" id="KAK8068144.1"/>
    </source>
</evidence>
<feature type="compositionally biased region" description="Polar residues" evidence="1">
    <location>
        <begin position="15"/>
        <end position="24"/>
    </location>
</feature>
<organism evidence="2 3">
    <name type="scientific">Apiospora saccharicola</name>
    <dbReference type="NCBI Taxonomy" id="335842"/>
    <lineage>
        <taxon>Eukaryota</taxon>
        <taxon>Fungi</taxon>
        <taxon>Dikarya</taxon>
        <taxon>Ascomycota</taxon>
        <taxon>Pezizomycotina</taxon>
        <taxon>Sordariomycetes</taxon>
        <taxon>Xylariomycetidae</taxon>
        <taxon>Amphisphaeriales</taxon>
        <taxon>Apiosporaceae</taxon>
        <taxon>Apiospora</taxon>
    </lineage>
</organism>
<dbReference type="EMBL" id="JAQQWM010000004">
    <property type="protein sequence ID" value="KAK8068144.1"/>
    <property type="molecule type" value="Genomic_DNA"/>
</dbReference>
<name>A0ABR1VAB0_9PEZI</name>
<protein>
    <submittedName>
        <fullName evidence="2">Uncharacterized protein</fullName>
    </submittedName>
</protein>
<gene>
    <name evidence="2" type="ORF">PG996_007256</name>
</gene>
<keyword evidence="3" id="KW-1185">Reference proteome</keyword>
<comment type="caution">
    <text evidence="2">The sequence shown here is derived from an EMBL/GenBank/DDBJ whole genome shotgun (WGS) entry which is preliminary data.</text>
</comment>
<evidence type="ECO:0000313" key="3">
    <source>
        <dbReference type="Proteomes" id="UP001446871"/>
    </source>
</evidence>
<feature type="region of interest" description="Disordered" evidence="1">
    <location>
        <begin position="1"/>
        <end position="24"/>
    </location>
</feature>
<proteinExistence type="predicted"/>
<reference evidence="2 3" key="1">
    <citation type="submission" date="2023-01" db="EMBL/GenBank/DDBJ databases">
        <title>Analysis of 21 Apiospora genomes using comparative genomics revels a genus with tremendous synthesis potential of carbohydrate active enzymes and secondary metabolites.</title>
        <authorList>
            <person name="Sorensen T."/>
        </authorList>
    </citation>
    <scope>NUCLEOTIDE SEQUENCE [LARGE SCALE GENOMIC DNA]</scope>
    <source>
        <strain evidence="2 3">CBS 83171</strain>
    </source>
</reference>